<organism evidence="1 2">
    <name type="scientific">Aegilops tauschii subsp. strangulata</name>
    <name type="common">Goatgrass</name>
    <dbReference type="NCBI Taxonomy" id="200361"/>
    <lineage>
        <taxon>Eukaryota</taxon>
        <taxon>Viridiplantae</taxon>
        <taxon>Streptophyta</taxon>
        <taxon>Embryophyta</taxon>
        <taxon>Tracheophyta</taxon>
        <taxon>Spermatophyta</taxon>
        <taxon>Magnoliopsida</taxon>
        <taxon>Liliopsida</taxon>
        <taxon>Poales</taxon>
        <taxon>Poaceae</taxon>
        <taxon>BOP clade</taxon>
        <taxon>Pooideae</taxon>
        <taxon>Triticodae</taxon>
        <taxon>Triticeae</taxon>
        <taxon>Triticinae</taxon>
        <taxon>Aegilops</taxon>
    </lineage>
</organism>
<reference evidence="1" key="3">
    <citation type="journal article" date="2017" name="Nature">
        <title>Genome sequence of the progenitor of the wheat D genome Aegilops tauschii.</title>
        <authorList>
            <person name="Luo M.C."/>
            <person name="Gu Y.Q."/>
            <person name="Puiu D."/>
            <person name="Wang H."/>
            <person name="Twardziok S.O."/>
            <person name="Deal K.R."/>
            <person name="Huo N."/>
            <person name="Zhu T."/>
            <person name="Wang L."/>
            <person name="Wang Y."/>
            <person name="McGuire P.E."/>
            <person name="Liu S."/>
            <person name="Long H."/>
            <person name="Ramasamy R.K."/>
            <person name="Rodriguez J.C."/>
            <person name="Van S.L."/>
            <person name="Yuan L."/>
            <person name="Wang Z."/>
            <person name="Xia Z."/>
            <person name="Xiao L."/>
            <person name="Anderson O.D."/>
            <person name="Ouyang S."/>
            <person name="Liang Y."/>
            <person name="Zimin A.V."/>
            <person name="Pertea G."/>
            <person name="Qi P."/>
            <person name="Bennetzen J.L."/>
            <person name="Dai X."/>
            <person name="Dawson M.W."/>
            <person name="Muller H.G."/>
            <person name="Kugler K."/>
            <person name="Rivarola-Duarte L."/>
            <person name="Spannagl M."/>
            <person name="Mayer K.F.X."/>
            <person name="Lu F.H."/>
            <person name="Bevan M.W."/>
            <person name="Leroy P."/>
            <person name="Li P."/>
            <person name="You F.M."/>
            <person name="Sun Q."/>
            <person name="Liu Z."/>
            <person name="Lyons E."/>
            <person name="Wicker T."/>
            <person name="Salzberg S.L."/>
            <person name="Devos K.M."/>
            <person name="Dvorak J."/>
        </authorList>
    </citation>
    <scope>NUCLEOTIDE SEQUENCE [LARGE SCALE GENOMIC DNA]</scope>
    <source>
        <strain evidence="1">cv. AL8/78</strain>
    </source>
</reference>
<proteinExistence type="predicted"/>
<name>A0A453HD86_AEGTS</name>
<sequence>LLHERLFSDKSVRLCSQSSNDQFQRLVGASNKGLMLGSPKEPSIEDKVDQTIGNKDMEVHQQKSFSTPSLNIKDPCSEKFAEKVNRGLGKNCQLRLWLIRPWAKEYEITGTEVLLSYTNKSPTSFLQQKWSMFRRVP</sequence>
<evidence type="ECO:0000313" key="1">
    <source>
        <dbReference type="EnsemblPlants" id="AET4Gv20146500.4"/>
    </source>
</evidence>
<keyword evidence="2" id="KW-1185">Reference proteome</keyword>
<accession>A0A453HD86</accession>
<reference evidence="2" key="2">
    <citation type="journal article" date="2017" name="Nat. Plants">
        <title>The Aegilops tauschii genome reveals multiple impacts of transposons.</title>
        <authorList>
            <person name="Zhao G."/>
            <person name="Zou C."/>
            <person name="Li K."/>
            <person name="Wang K."/>
            <person name="Li T."/>
            <person name="Gao L."/>
            <person name="Zhang X."/>
            <person name="Wang H."/>
            <person name="Yang Z."/>
            <person name="Liu X."/>
            <person name="Jiang W."/>
            <person name="Mao L."/>
            <person name="Kong X."/>
            <person name="Jiao Y."/>
            <person name="Jia J."/>
        </authorList>
    </citation>
    <scope>NUCLEOTIDE SEQUENCE [LARGE SCALE GENOMIC DNA]</scope>
    <source>
        <strain evidence="2">cv. AL8/78</strain>
    </source>
</reference>
<dbReference type="AlphaFoldDB" id="A0A453HD86"/>
<dbReference type="EnsemblPlants" id="AET4Gv20146500.4">
    <property type="protein sequence ID" value="AET4Gv20146500.4"/>
    <property type="gene ID" value="AET4Gv20146500"/>
</dbReference>
<dbReference type="Proteomes" id="UP000015105">
    <property type="component" value="Chromosome 4D"/>
</dbReference>
<dbReference type="Gramene" id="AET4Gv20146500.4">
    <property type="protein sequence ID" value="AET4Gv20146500.4"/>
    <property type="gene ID" value="AET4Gv20146500"/>
</dbReference>
<reference evidence="1" key="5">
    <citation type="journal article" date="2021" name="G3 (Bethesda)">
        <title>Aegilops tauschii genome assembly Aet v5.0 features greater sequence contiguity and improved annotation.</title>
        <authorList>
            <person name="Wang L."/>
            <person name="Zhu T."/>
            <person name="Rodriguez J.C."/>
            <person name="Deal K.R."/>
            <person name="Dubcovsky J."/>
            <person name="McGuire P.E."/>
            <person name="Lux T."/>
            <person name="Spannagl M."/>
            <person name="Mayer K.F.X."/>
            <person name="Baldrich P."/>
            <person name="Meyers B.C."/>
            <person name="Huo N."/>
            <person name="Gu Y.Q."/>
            <person name="Zhou H."/>
            <person name="Devos K.M."/>
            <person name="Bennetzen J.L."/>
            <person name="Unver T."/>
            <person name="Budak H."/>
            <person name="Gulick P.J."/>
            <person name="Galiba G."/>
            <person name="Kalapos B."/>
            <person name="Nelson D.R."/>
            <person name="Li P."/>
            <person name="You F.M."/>
            <person name="Luo M.C."/>
            <person name="Dvorak J."/>
        </authorList>
    </citation>
    <scope>NUCLEOTIDE SEQUENCE [LARGE SCALE GENOMIC DNA]</scope>
    <source>
        <strain evidence="1">cv. AL8/78</strain>
    </source>
</reference>
<reference evidence="1" key="4">
    <citation type="submission" date="2019-03" db="UniProtKB">
        <authorList>
            <consortium name="EnsemblPlants"/>
        </authorList>
    </citation>
    <scope>IDENTIFICATION</scope>
</reference>
<reference evidence="2" key="1">
    <citation type="journal article" date="2014" name="Science">
        <title>Ancient hybridizations among the ancestral genomes of bread wheat.</title>
        <authorList>
            <consortium name="International Wheat Genome Sequencing Consortium,"/>
            <person name="Marcussen T."/>
            <person name="Sandve S.R."/>
            <person name="Heier L."/>
            <person name="Spannagl M."/>
            <person name="Pfeifer M."/>
            <person name="Jakobsen K.S."/>
            <person name="Wulff B.B."/>
            <person name="Steuernagel B."/>
            <person name="Mayer K.F."/>
            <person name="Olsen O.A."/>
        </authorList>
    </citation>
    <scope>NUCLEOTIDE SEQUENCE [LARGE SCALE GENOMIC DNA]</scope>
    <source>
        <strain evidence="2">cv. AL8/78</strain>
    </source>
</reference>
<protein>
    <submittedName>
        <fullName evidence="1">Uncharacterized protein</fullName>
    </submittedName>
</protein>
<evidence type="ECO:0000313" key="2">
    <source>
        <dbReference type="Proteomes" id="UP000015105"/>
    </source>
</evidence>